<feature type="compositionally biased region" description="Basic and acidic residues" evidence="1">
    <location>
        <begin position="1"/>
        <end position="17"/>
    </location>
</feature>
<reference evidence="2" key="1">
    <citation type="submission" date="2020-08" db="EMBL/GenBank/DDBJ databases">
        <title>Multicomponent nature underlies the extraordinary mechanical properties of spider dragline silk.</title>
        <authorList>
            <person name="Kono N."/>
            <person name="Nakamura H."/>
            <person name="Mori M."/>
            <person name="Yoshida Y."/>
            <person name="Ohtoshi R."/>
            <person name="Malay A.D."/>
            <person name="Moran D.A.P."/>
            <person name="Tomita M."/>
            <person name="Numata K."/>
            <person name="Arakawa K."/>
        </authorList>
    </citation>
    <scope>NUCLEOTIDE SEQUENCE</scope>
</reference>
<evidence type="ECO:0000256" key="1">
    <source>
        <dbReference type="SAM" id="MobiDB-lite"/>
    </source>
</evidence>
<name>A0A8X6WY31_9ARAC</name>
<gene>
    <name evidence="2" type="primary">X975_08756</name>
    <name evidence="2" type="ORF">TNIN_45311</name>
</gene>
<comment type="caution">
    <text evidence="2">The sequence shown here is derived from an EMBL/GenBank/DDBJ whole genome shotgun (WGS) entry which is preliminary data.</text>
</comment>
<dbReference type="EMBL" id="BMAV01003251">
    <property type="protein sequence ID" value="GFY42687.1"/>
    <property type="molecule type" value="Genomic_DNA"/>
</dbReference>
<accession>A0A8X6WY31</accession>
<dbReference type="Proteomes" id="UP000886998">
    <property type="component" value="Unassembled WGS sequence"/>
</dbReference>
<keyword evidence="3" id="KW-1185">Reference proteome</keyword>
<proteinExistence type="predicted"/>
<evidence type="ECO:0000313" key="3">
    <source>
        <dbReference type="Proteomes" id="UP000886998"/>
    </source>
</evidence>
<dbReference type="AlphaFoldDB" id="A0A8X6WY31"/>
<protein>
    <submittedName>
        <fullName evidence="2">PiggyBac transposable element-derived protein 4</fullName>
    </submittedName>
</protein>
<organism evidence="2 3">
    <name type="scientific">Trichonephila inaurata madagascariensis</name>
    <dbReference type="NCBI Taxonomy" id="2747483"/>
    <lineage>
        <taxon>Eukaryota</taxon>
        <taxon>Metazoa</taxon>
        <taxon>Ecdysozoa</taxon>
        <taxon>Arthropoda</taxon>
        <taxon>Chelicerata</taxon>
        <taxon>Arachnida</taxon>
        <taxon>Araneae</taxon>
        <taxon>Araneomorphae</taxon>
        <taxon>Entelegynae</taxon>
        <taxon>Araneoidea</taxon>
        <taxon>Nephilidae</taxon>
        <taxon>Trichonephila</taxon>
        <taxon>Trichonephila inaurata</taxon>
    </lineage>
</organism>
<feature type="region of interest" description="Disordered" evidence="1">
    <location>
        <begin position="1"/>
        <end position="37"/>
    </location>
</feature>
<sequence length="149" mass="16343">MDIDHDTIPQNAKKNDALSDTDTASLSSVDEMPSANASGCRPTLWFYADSTFQPRMTIPAESSPSLLFNLNRSATELGVFLKLFPKILMIWISQCTNQRLKKLGQTVHPTDTSEIMPVLGCKTPLLDFIVPLAKALMSSGKLTRTVSTP</sequence>
<feature type="compositionally biased region" description="Polar residues" evidence="1">
    <location>
        <begin position="18"/>
        <end position="28"/>
    </location>
</feature>
<evidence type="ECO:0000313" key="2">
    <source>
        <dbReference type="EMBL" id="GFY42687.1"/>
    </source>
</evidence>